<dbReference type="AlphaFoldDB" id="A0A1J1J1S2"/>
<sequence>MCFRLVATQENTEVTIFMQKIANNSKEFLHQCYRYQSIGICNAIKSRITLNNVIESRDD</sequence>
<evidence type="ECO:0000313" key="1">
    <source>
        <dbReference type="EMBL" id="CRL04809.1"/>
    </source>
</evidence>
<dbReference type="EMBL" id="CVRI01000063">
    <property type="protein sequence ID" value="CRL04809.1"/>
    <property type="molecule type" value="Genomic_DNA"/>
</dbReference>
<evidence type="ECO:0000313" key="2">
    <source>
        <dbReference type="Proteomes" id="UP000183832"/>
    </source>
</evidence>
<organism evidence="1 2">
    <name type="scientific">Clunio marinus</name>
    <dbReference type="NCBI Taxonomy" id="568069"/>
    <lineage>
        <taxon>Eukaryota</taxon>
        <taxon>Metazoa</taxon>
        <taxon>Ecdysozoa</taxon>
        <taxon>Arthropoda</taxon>
        <taxon>Hexapoda</taxon>
        <taxon>Insecta</taxon>
        <taxon>Pterygota</taxon>
        <taxon>Neoptera</taxon>
        <taxon>Endopterygota</taxon>
        <taxon>Diptera</taxon>
        <taxon>Nematocera</taxon>
        <taxon>Chironomoidea</taxon>
        <taxon>Chironomidae</taxon>
        <taxon>Clunio</taxon>
    </lineage>
</organism>
<accession>A0A1J1J1S2</accession>
<reference evidence="1 2" key="1">
    <citation type="submission" date="2015-04" db="EMBL/GenBank/DDBJ databases">
        <authorList>
            <person name="Syromyatnikov M.Y."/>
            <person name="Popov V.N."/>
        </authorList>
    </citation>
    <scope>NUCLEOTIDE SEQUENCE [LARGE SCALE GENOMIC DNA]</scope>
</reference>
<gene>
    <name evidence="1" type="ORF">CLUMA_CG017862</name>
</gene>
<dbReference type="Proteomes" id="UP000183832">
    <property type="component" value="Unassembled WGS sequence"/>
</dbReference>
<name>A0A1J1J1S2_9DIPT</name>
<proteinExistence type="predicted"/>
<keyword evidence="2" id="KW-1185">Reference proteome</keyword>
<protein>
    <submittedName>
        <fullName evidence="1">CLUMA_CG017862, isoform A</fullName>
    </submittedName>
</protein>